<dbReference type="Gene3D" id="3.40.50.1820">
    <property type="entry name" value="alpha/beta hydrolase"/>
    <property type="match status" value="1"/>
</dbReference>
<dbReference type="SUPFAM" id="SSF103473">
    <property type="entry name" value="MFS general substrate transporter"/>
    <property type="match status" value="1"/>
</dbReference>
<gene>
    <name evidence="6" type="ORF">Pa4123_34310</name>
</gene>
<dbReference type="CDD" id="cd05930">
    <property type="entry name" value="A_NRPS"/>
    <property type="match status" value="1"/>
</dbReference>
<evidence type="ECO:0000256" key="1">
    <source>
        <dbReference type="ARBA" id="ARBA00001957"/>
    </source>
</evidence>
<dbReference type="Gene3D" id="3.30.559.30">
    <property type="entry name" value="Nonribosomal peptide synthetase, condensation domain"/>
    <property type="match status" value="1"/>
</dbReference>
<dbReference type="NCBIfam" id="TIGR01733">
    <property type="entry name" value="AA-adenyl-dom"/>
    <property type="match status" value="1"/>
</dbReference>
<dbReference type="InterPro" id="IPR001242">
    <property type="entry name" value="Condensation_dom"/>
</dbReference>
<keyword evidence="7" id="KW-1185">Reference proteome</keyword>
<keyword evidence="3" id="KW-0597">Phosphoprotein</keyword>
<dbReference type="InterPro" id="IPR029058">
    <property type="entry name" value="AB_hydrolase_fold"/>
</dbReference>
<dbReference type="Gene3D" id="1.10.1200.10">
    <property type="entry name" value="ACP-like"/>
    <property type="match status" value="1"/>
</dbReference>
<dbReference type="Proteomes" id="UP001144280">
    <property type="component" value="Unassembled WGS sequence"/>
</dbReference>
<dbReference type="InterPro" id="IPR020845">
    <property type="entry name" value="AMP-binding_CS"/>
</dbReference>
<protein>
    <recommendedName>
        <fullName evidence="5">Carrier domain-containing protein</fullName>
    </recommendedName>
</protein>
<dbReference type="InterPro" id="IPR020802">
    <property type="entry name" value="TesA-like"/>
</dbReference>
<dbReference type="InterPro" id="IPR000873">
    <property type="entry name" value="AMP-dep_synth/lig_dom"/>
</dbReference>
<dbReference type="InterPro" id="IPR036736">
    <property type="entry name" value="ACP-like_sf"/>
</dbReference>
<dbReference type="SUPFAM" id="SSF53474">
    <property type="entry name" value="alpha/beta-Hydrolases"/>
    <property type="match status" value="1"/>
</dbReference>
<keyword evidence="4" id="KW-0812">Transmembrane</keyword>
<dbReference type="InterPro" id="IPR023213">
    <property type="entry name" value="CAT-like_dom_sf"/>
</dbReference>
<organism evidence="6 7">
    <name type="scientific">Phytohabitans aurantiacus</name>
    <dbReference type="NCBI Taxonomy" id="3016789"/>
    <lineage>
        <taxon>Bacteria</taxon>
        <taxon>Bacillati</taxon>
        <taxon>Actinomycetota</taxon>
        <taxon>Actinomycetes</taxon>
        <taxon>Micromonosporales</taxon>
        <taxon>Micromonosporaceae</taxon>
    </lineage>
</organism>
<dbReference type="PANTHER" id="PTHR45527">
    <property type="entry name" value="NONRIBOSOMAL PEPTIDE SYNTHETASE"/>
    <property type="match status" value="1"/>
</dbReference>
<comment type="caution">
    <text evidence="6">The sequence shown here is derived from an EMBL/GenBank/DDBJ whole genome shotgun (WGS) entry which is preliminary data.</text>
</comment>
<feature type="transmembrane region" description="Helical" evidence="4">
    <location>
        <begin position="1678"/>
        <end position="1701"/>
    </location>
</feature>
<feature type="transmembrane region" description="Helical" evidence="4">
    <location>
        <begin position="1414"/>
        <end position="1435"/>
    </location>
</feature>
<dbReference type="Pfam" id="PF00550">
    <property type="entry name" value="PP-binding"/>
    <property type="match status" value="1"/>
</dbReference>
<feature type="transmembrane region" description="Helical" evidence="4">
    <location>
        <begin position="1516"/>
        <end position="1540"/>
    </location>
</feature>
<dbReference type="Pfam" id="PF13193">
    <property type="entry name" value="AMP-binding_C"/>
    <property type="match status" value="1"/>
</dbReference>
<dbReference type="SMART" id="SM00824">
    <property type="entry name" value="PKS_TE"/>
    <property type="match status" value="1"/>
</dbReference>
<dbReference type="InterPro" id="IPR001031">
    <property type="entry name" value="Thioesterase"/>
</dbReference>
<feature type="transmembrane region" description="Helical" evidence="4">
    <location>
        <begin position="1592"/>
        <end position="1611"/>
    </location>
</feature>
<evidence type="ECO:0000313" key="7">
    <source>
        <dbReference type="Proteomes" id="UP001144280"/>
    </source>
</evidence>
<dbReference type="CDD" id="cd19531">
    <property type="entry name" value="LCL_NRPS-like"/>
    <property type="match status" value="1"/>
</dbReference>
<dbReference type="Gene3D" id="3.30.300.30">
    <property type="match status" value="1"/>
</dbReference>
<feature type="transmembrane region" description="Helical" evidence="4">
    <location>
        <begin position="1767"/>
        <end position="1785"/>
    </location>
</feature>
<dbReference type="Pfam" id="PF00501">
    <property type="entry name" value="AMP-binding"/>
    <property type="match status" value="1"/>
</dbReference>
<evidence type="ECO:0000256" key="4">
    <source>
        <dbReference type="SAM" id="Phobius"/>
    </source>
</evidence>
<dbReference type="SUPFAM" id="SSF52777">
    <property type="entry name" value="CoA-dependent acyltransferases"/>
    <property type="match status" value="2"/>
</dbReference>
<feature type="transmembrane region" description="Helical" evidence="4">
    <location>
        <begin position="1713"/>
        <end position="1737"/>
    </location>
</feature>
<dbReference type="InterPro" id="IPR020806">
    <property type="entry name" value="PKS_PP-bd"/>
</dbReference>
<evidence type="ECO:0000256" key="2">
    <source>
        <dbReference type="ARBA" id="ARBA00022450"/>
    </source>
</evidence>
<feature type="transmembrane region" description="Helical" evidence="4">
    <location>
        <begin position="1655"/>
        <end position="1672"/>
    </location>
</feature>
<feature type="domain" description="Carrier" evidence="5">
    <location>
        <begin position="1006"/>
        <end position="1083"/>
    </location>
</feature>
<dbReference type="InterPro" id="IPR006162">
    <property type="entry name" value="Ppantetheine_attach_site"/>
</dbReference>
<dbReference type="InterPro" id="IPR025110">
    <property type="entry name" value="AMP-bd_C"/>
</dbReference>
<evidence type="ECO:0000313" key="6">
    <source>
        <dbReference type="EMBL" id="GLH98156.1"/>
    </source>
</evidence>
<dbReference type="PROSITE" id="PS00455">
    <property type="entry name" value="AMP_BINDING"/>
    <property type="match status" value="1"/>
</dbReference>
<keyword evidence="4" id="KW-0472">Membrane</keyword>
<keyword evidence="4" id="KW-1133">Transmembrane helix</keyword>
<evidence type="ECO:0000259" key="5">
    <source>
        <dbReference type="PROSITE" id="PS50075"/>
    </source>
</evidence>
<dbReference type="InterPro" id="IPR011701">
    <property type="entry name" value="MFS"/>
</dbReference>
<evidence type="ECO:0000256" key="3">
    <source>
        <dbReference type="ARBA" id="ARBA00022553"/>
    </source>
</evidence>
<dbReference type="Pfam" id="PF00975">
    <property type="entry name" value="Thioesterase"/>
    <property type="match status" value="1"/>
</dbReference>
<dbReference type="Pfam" id="PF07690">
    <property type="entry name" value="MFS_1"/>
    <property type="match status" value="1"/>
</dbReference>
<feature type="transmembrane region" description="Helical" evidence="4">
    <location>
        <begin position="1617"/>
        <end position="1643"/>
    </location>
</feature>
<name>A0ABQ5QU90_9ACTN</name>
<feature type="transmembrane region" description="Helical" evidence="4">
    <location>
        <begin position="1447"/>
        <end position="1468"/>
    </location>
</feature>
<dbReference type="Gene3D" id="3.40.50.980">
    <property type="match status" value="2"/>
</dbReference>
<dbReference type="InterPro" id="IPR009081">
    <property type="entry name" value="PP-bd_ACP"/>
</dbReference>
<feature type="transmembrane region" description="Helical" evidence="4">
    <location>
        <begin position="1474"/>
        <end position="1495"/>
    </location>
</feature>
<dbReference type="Gene3D" id="2.30.38.10">
    <property type="entry name" value="Luciferase, Domain 3"/>
    <property type="match status" value="1"/>
</dbReference>
<dbReference type="Gene3D" id="3.30.559.10">
    <property type="entry name" value="Chloramphenicol acetyltransferase-like domain"/>
    <property type="match status" value="1"/>
</dbReference>
<reference evidence="6" key="1">
    <citation type="submission" date="2022-12" db="EMBL/GenBank/DDBJ databases">
        <title>New Phytohabitans aurantiacus sp. RD004123 nov., an actinomycete isolated from soil.</title>
        <authorList>
            <person name="Triningsih D.W."/>
            <person name="Harunari E."/>
            <person name="Igarashi Y."/>
        </authorList>
    </citation>
    <scope>NUCLEOTIDE SEQUENCE</scope>
    <source>
        <strain evidence="6">RD004123</strain>
    </source>
</reference>
<feature type="transmembrane region" description="Helical" evidence="4">
    <location>
        <begin position="1546"/>
        <end position="1563"/>
    </location>
</feature>
<dbReference type="Gene3D" id="1.20.1250.20">
    <property type="entry name" value="MFS general substrate transporter like domains"/>
    <property type="match status" value="1"/>
</dbReference>
<keyword evidence="2" id="KW-0596">Phosphopantetheine</keyword>
<dbReference type="Pfam" id="PF00668">
    <property type="entry name" value="Condensation"/>
    <property type="match status" value="1"/>
</dbReference>
<dbReference type="EMBL" id="BSDI01000014">
    <property type="protein sequence ID" value="GLH98156.1"/>
    <property type="molecule type" value="Genomic_DNA"/>
</dbReference>
<dbReference type="CDD" id="cd06173">
    <property type="entry name" value="MFS_MefA_like"/>
    <property type="match status" value="1"/>
</dbReference>
<dbReference type="PROSITE" id="PS00012">
    <property type="entry name" value="PHOSPHOPANTETHEINE"/>
    <property type="match status" value="1"/>
</dbReference>
<dbReference type="PANTHER" id="PTHR45527:SF1">
    <property type="entry name" value="FATTY ACID SYNTHASE"/>
    <property type="match status" value="1"/>
</dbReference>
<sequence>MTATPAAGSRTDQLSAQRQALIAQRLRRVAATPHGQPAIPRMPAGAPPPISFAQERLWFMEQLAPGTAAYVLRAAVRLRGRLHLDVLRDALGDLAARHDSLRLCFPATADGRPRVRVADQVEIPLRVVPLDPAAGPDVLGWARALTTADSGPFDLTEAPLLRTLVVEVGPDDHIVHVAMHHIISDGWSRPVLFGDWAALYGARLGHGPVPEPPPIQYGDYAAWQRQRLDGPAAETDLAYWRGALDGVPALELPTDRPRPAEQATDGAGYKIRFPEQLVEELRRLGREHGATLYMTLLAGLHTLFHRITGQRDFAVGSPVAGRVRPELERLVGLFVNMLALRAGIHERMTFTELLAQTRDRVLAALSHQEVPFERLVQELNLDRDTSRPPLFQVLFGMHNSEGPGSAWPDGLRAMRYGLQITTTKHDLSLYVDDRADGMWGVFGYRTDLFDSATIARLGRQYLRLLEAAVARPETALADLALMDAAERAGVLALGTRAPRPGTAGGTLDAIIAPHVAATPTAPAVVSDGTTLTYRDLDAGANRMAAWLRGRGAGRGALVGVCLPQSPELAVVLLGVLRAGGAYVPLDAEQPPVRLAAMVDDARPQLVLTTGDLAGAFGAAAPVVPLDEVRHQIAAASPAPAPPVAGPDDLAYVIYTSGSTGRPKGVAVAHRQVLNYLRGVADRFEAVPGARWALPQSLSFDFAVTMFYLGLATGGSVHLVPRRCTGEELAGYLREHRVDYLKMTPSHLAALASEVPPGSLLPARALILGGEASRQDWAADLAAGPAAVFNHYGPTEATVGVTTHRIVAAERGPGSTPIGVPLPHARVYVLDERLRPVPVGVPGQIHLGGDRLARGYLNRPGLTAQRFLPDPYADEPGARMYATGDLGRWRPDGSLEFLGRRDGQVKVRGYRVELDEVAAALTGCPGVAAAVADLRGDRLVGYLQREPGVPEPDAARLRRLLADVLPDYMIPNQFMWLDRLPLQEHGKVDRRSLPEPVAVASTVEHVAPDGPIEHAIAEVWSALLDVERIGVLDDFFDLGGHSLLATQVVARLRRTLPTERPISVMDVFRCRTVRALAELATGESSAPAGRLLHELSAQSATPTRRSYVCVPYGGASAVVYQPLADALPDGHRLYAVAVPGHDIGLAEQTEPVAETARRCVQEILDTIDGPLVIYGHCGPGGALAVEIARLLEEAGRDLDAVYLGGIFPFARPVGGVLGRLSRLRLRERLRADRVYANWLQGMGADLGALDEQQRRFLVRAMRHDAEAAEDYFTDLLHRRVEPLRAPVVCVVGEQDPGTDYYQERYREWHFLAGTTALVVLAEAGHYFAKFRAGELASIVTTVDRRLDRPAPEPDPGASWELAAVSHAAGGATSGGPQPGMRRFLAVAAGQLVSTTGSALTAYAVPLWTYLDTGSLLRFALFSVLGQVPGILVAPIAGALIDRVDRRRAMLAGDLAALAAIAMFATLYWTDGLQSWHVYAFVAWLSVALTCQRLAYLSAVPQLVPKRYLGHANGMVQLGGGVAQFVVPLVAVGLVATIGLGGILLVDLVSYLFVIVVLILVRFPATMARRRRETMAAEIAGGLRYTVQHRGIRAMVLFFAAFNLFLAPLYLLLSPLVLAFAPLASVAQVSLASGAGAVLGGLIMTVWGGPRHRRMRGMLLMTFAFAAAGLLAGLRPSVAVVAAGALGMSLSLSVINGIWLSIIHTKVPQRLHARVIALNMVIALSTMPIGQALLAPLLVPVAEPLLRRDGQLATTVGQLIGVGPGRGTALLYAVFALCIAAVVAVSLRVRTLARFDDDVPDALPDDLVGLQTLTARTAARTGGTT</sequence>
<comment type="cofactor">
    <cofactor evidence="1">
        <name>pantetheine 4'-phosphate</name>
        <dbReference type="ChEBI" id="CHEBI:47942"/>
    </cofactor>
</comment>
<dbReference type="PROSITE" id="PS50075">
    <property type="entry name" value="CARRIER"/>
    <property type="match status" value="1"/>
</dbReference>
<dbReference type="SMART" id="SM00823">
    <property type="entry name" value="PKS_PP"/>
    <property type="match status" value="1"/>
</dbReference>
<accession>A0ABQ5QU90</accession>
<proteinExistence type="predicted"/>
<dbReference type="InterPro" id="IPR036259">
    <property type="entry name" value="MFS_trans_sf"/>
</dbReference>
<dbReference type="RefSeq" id="WP_281896771.1">
    <property type="nucleotide sequence ID" value="NZ_BSDI01000014.1"/>
</dbReference>
<dbReference type="InterPro" id="IPR010071">
    <property type="entry name" value="AA_adenyl_dom"/>
</dbReference>
<dbReference type="InterPro" id="IPR045851">
    <property type="entry name" value="AMP-bd_C_sf"/>
</dbReference>
<dbReference type="SUPFAM" id="SSF56801">
    <property type="entry name" value="Acetyl-CoA synthetase-like"/>
    <property type="match status" value="1"/>
</dbReference>